<organism evidence="5 6">
    <name type="scientific">Xanthobacter autotrophicus (strain ATCC BAA-1158 / Py2)</name>
    <dbReference type="NCBI Taxonomy" id="78245"/>
    <lineage>
        <taxon>Bacteria</taxon>
        <taxon>Pseudomonadati</taxon>
        <taxon>Pseudomonadota</taxon>
        <taxon>Alphaproteobacteria</taxon>
        <taxon>Hyphomicrobiales</taxon>
        <taxon>Xanthobacteraceae</taxon>
        <taxon>Xanthobacter</taxon>
    </lineage>
</organism>
<dbReference type="PhylomeDB" id="A7IIT1"/>
<dbReference type="HOGENOM" id="CLU_000445_88_2_5"/>
<dbReference type="GO" id="GO:0003700">
    <property type="term" value="F:DNA-binding transcription factor activity"/>
    <property type="evidence" value="ECO:0007669"/>
    <property type="project" value="InterPro"/>
</dbReference>
<evidence type="ECO:0000256" key="2">
    <source>
        <dbReference type="ARBA" id="ARBA00023125"/>
    </source>
</evidence>
<keyword evidence="2" id="KW-0238">DNA-binding</keyword>
<dbReference type="EMBL" id="CP000781">
    <property type="protein sequence ID" value="ABS67924.1"/>
    <property type="molecule type" value="Genomic_DNA"/>
</dbReference>
<dbReference type="Proteomes" id="UP000002417">
    <property type="component" value="Chromosome"/>
</dbReference>
<dbReference type="Gene3D" id="1.10.10.60">
    <property type="entry name" value="Homeodomain-like"/>
    <property type="match status" value="1"/>
</dbReference>
<dbReference type="InterPro" id="IPR013096">
    <property type="entry name" value="Cupin_2"/>
</dbReference>
<evidence type="ECO:0000259" key="4">
    <source>
        <dbReference type="PROSITE" id="PS01124"/>
    </source>
</evidence>
<dbReference type="InterPro" id="IPR014710">
    <property type="entry name" value="RmlC-like_jellyroll"/>
</dbReference>
<dbReference type="PANTHER" id="PTHR43280:SF32">
    <property type="entry name" value="TRANSCRIPTIONAL REGULATORY PROTEIN"/>
    <property type="match status" value="1"/>
</dbReference>
<dbReference type="InterPro" id="IPR009057">
    <property type="entry name" value="Homeodomain-like_sf"/>
</dbReference>
<dbReference type="PRINTS" id="PR00032">
    <property type="entry name" value="HTHARAC"/>
</dbReference>
<proteinExistence type="predicted"/>
<evidence type="ECO:0000256" key="1">
    <source>
        <dbReference type="ARBA" id="ARBA00023015"/>
    </source>
</evidence>
<dbReference type="SUPFAM" id="SSF46689">
    <property type="entry name" value="Homeodomain-like"/>
    <property type="match status" value="1"/>
</dbReference>
<keyword evidence="1" id="KW-0805">Transcription regulation</keyword>
<evidence type="ECO:0000313" key="5">
    <source>
        <dbReference type="EMBL" id="ABS67924.1"/>
    </source>
</evidence>
<dbReference type="SMART" id="SM00342">
    <property type="entry name" value="HTH_ARAC"/>
    <property type="match status" value="1"/>
</dbReference>
<dbReference type="InterPro" id="IPR020449">
    <property type="entry name" value="Tscrpt_reg_AraC-type_HTH"/>
</dbReference>
<dbReference type="Pfam" id="PF12833">
    <property type="entry name" value="HTH_18"/>
    <property type="match status" value="1"/>
</dbReference>
<evidence type="ECO:0000313" key="6">
    <source>
        <dbReference type="Proteomes" id="UP000002417"/>
    </source>
</evidence>
<feature type="domain" description="HTH araC/xylS-type" evidence="4">
    <location>
        <begin position="214"/>
        <end position="312"/>
    </location>
</feature>
<dbReference type="InterPro" id="IPR037923">
    <property type="entry name" value="HTH-like"/>
</dbReference>
<dbReference type="Pfam" id="PF07883">
    <property type="entry name" value="Cupin_2"/>
    <property type="match status" value="1"/>
</dbReference>
<accession>A7IIT1</accession>
<dbReference type="PROSITE" id="PS01124">
    <property type="entry name" value="HTH_ARAC_FAMILY_2"/>
    <property type="match status" value="1"/>
</dbReference>
<evidence type="ECO:0000256" key="3">
    <source>
        <dbReference type="ARBA" id="ARBA00023163"/>
    </source>
</evidence>
<dbReference type="InterPro" id="IPR018060">
    <property type="entry name" value="HTH_AraC"/>
</dbReference>
<keyword evidence="3" id="KW-0804">Transcription</keyword>
<sequence length="321" mass="35296">MAGLRGMEPSRTLLDKSNLSDVPMRRAAPPVPAYALYGESADGFPDELHVETITARSAKYDWRIRSHRHGDLYQFFFIAEGGGTAVIDGTVHALGPGTAIAMPPLVVHAFEFAPHTDGYVASVPAAVLDHWSSPKTQWRSLFKAPLVLAVTPAQAGQLRTTLELALVESGEHGASRREALTAFAGLVLVWFHRTLAAGRPDDDDLAFAGVQLVERFTAQVEEDFRRHPSLTDRARRLGVSVPHLSRVCRRVTGRSALGIVQERLALEARRHLAYTSMTVAEIAFGLGFEDPAYFTRFFTRHLGVSPRAYRADPSRTRSETA</sequence>
<dbReference type="Gene3D" id="2.60.120.10">
    <property type="entry name" value="Jelly Rolls"/>
    <property type="match status" value="1"/>
</dbReference>
<dbReference type="SUPFAM" id="SSF51215">
    <property type="entry name" value="Regulatory protein AraC"/>
    <property type="match status" value="1"/>
</dbReference>
<dbReference type="STRING" id="78245.Xaut_2683"/>
<dbReference type="GO" id="GO:0043565">
    <property type="term" value="F:sequence-specific DNA binding"/>
    <property type="evidence" value="ECO:0007669"/>
    <property type="project" value="InterPro"/>
</dbReference>
<reference evidence="5 6" key="1">
    <citation type="submission" date="2007-07" db="EMBL/GenBank/DDBJ databases">
        <title>Complete sequence of chromosome of Xanthobacter autotrophicus Py2.</title>
        <authorList>
            <consortium name="US DOE Joint Genome Institute"/>
            <person name="Copeland A."/>
            <person name="Lucas S."/>
            <person name="Lapidus A."/>
            <person name="Barry K."/>
            <person name="Glavina del Rio T."/>
            <person name="Hammon N."/>
            <person name="Israni S."/>
            <person name="Dalin E."/>
            <person name="Tice H."/>
            <person name="Pitluck S."/>
            <person name="Sims D."/>
            <person name="Brettin T."/>
            <person name="Bruce D."/>
            <person name="Detter J.C."/>
            <person name="Han C."/>
            <person name="Tapia R."/>
            <person name="Brainard J."/>
            <person name="Schmutz J."/>
            <person name="Larimer F."/>
            <person name="Land M."/>
            <person name="Hauser L."/>
            <person name="Kyrpides N."/>
            <person name="Kim E."/>
            <person name="Ensigns S.A."/>
            <person name="Richardson P."/>
        </authorList>
    </citation>
    <scope>NUCLEOTIDE SEQUENCE [LARGE SCALE GENOMIC DNA]</scope>
    <source>
        <strain evidence="6">ATCC BAA-1158 / Py2</strain>
    </source>
</reference>
<dbReference type="PANTHER" id="PTHR43280">
    <property type="entry name" value="ARAC-FAMILY TRANSCRIPTIONAL REGULATOR"/>
    <property type="match status" value="1"/>
</dbReference>
<protein>
    <submittedName>
        <fullName evidence="5">Helix-turn-helix-domain containing protein AraC type</fullName>
    </submittedName>
</protein>
<dbReference type="eggNOG" id="COG2207">
    <property type="taxonomic scope" value="Bacteria"/>
</dbReference>
<dbReference type="InterPro" id="IPR047264">
    <property type="entry name" value="Cupin_HpaA-like_N"/>
</dbReference>
<dbReference type="KEGG" id="xau:Xaut_2683"/>
<name>A7IIT1_XANP2</name>
<keyword evidence="6" id="KW-1185">Reference proteome</keyword>
<dbReference type="AlphaFoldDB" id="A7IIT1"/>
<gene>
    <name evidence="5" type="ordered locus">Xaut_2683</name>
</gene>
<dbReference type="CDD" id="cd06999">
    <property type="entry name" value="cupin_HpaA-like_N"/>
    <property type="match status" value="1"/>
</dbReference>
<dbReference type="eggNOG" id="COG0662">
    <property type="taxonomic scope" value="Bacteria"/>
</dbReference>